<gene>
    <name evidence="1" type="ORF">glysoja_040663</name>
</gene>
<name>A0A0B2QXK1_GLYSO</name>
<dbReference type="PANTHER" id="PTHR42103">
    <property type="entry name" value="ALPHA/BETA-HYDROLASES SUPERFAMILY PROTEIN"/>
    <property type="match status" value="1"/>
</dbReference>
<dbReference type="AlphaFoldDB" id="A0A0B2QXK1"/>
<proteinExistence type="predicted"/>
<organism evidence="1">
    <name type="scientific">Glycine soja</name>
    <name type="common">Wild soybean</name>
    <dbReference type="NCBI Taxonomy" id="3848"/>
    <lineage>
        <taxon>Eukaryota</taxon>
        <taxon>Viridiplantae</taxon>
        <taxon>Streptophyta</taxon>
        <taxon>Embryophyta</taxon>
        <taxon>Tracheophyta</taxon>
        <taxon>Spermatophyta</taxon>
        <taxon>Magnoliopsida</taxon>
        <taxon>eudicotyledons</taxon>
        <taxon>Gunneridae</taxon>
        <taxon>Pentapetalae</taxon>
        <taxon>rosids</taxon>
        <taxon>fabids</taxon>
        <taxon>Fabales</taxon>
        <taxon>Fabaceae</taxon>
        <taxon>Papilionoideae</taxon>
        <taxon>50 kb inversion clade</taxon>
        <taxon>NPAAA clade</taxon>
        <taxon>indigoferoid/millettioid clade</taxon>
        <taxon>Phaseoleae</taxon>
        <taxon>Glycine</taxon>
        <taxon>Glycine subgen. Soja</taxon>
    </lineage>
</organism>
<sequence length="57" mass="6301">MGTQDGFTSVKQLRNKLTFAAGCVETHLIDGVGHFQMERPGYDAEMVDLIIKFIASL</sequence>
<evidence type="ECO:0000313" key="1">
    <source>
        <dbReference type="EMBL" id="KHN24734.1"/>
    </source>
</evidence>
<reference evidence="1" key="1">
    <citation type="submission" date="2014-07" db="EMBL/GenBank/DDBJ databases">
        <title>Identification of a novel salt tolerance gene in wild soybean by whole-genome sequencing.</title>
        <authorList>
            <person name="Lam H.-M."/>
            <person name="Qi X."/>
            <person name="Li M.-W."/>
            <person name="Liu X."/>
            <person name="Xie M."/>
            <person name="Ni M."/>
            <person name="Xu X."/>
        </authorList>
    </citation>
    <scope>NUCLEOTIDE SEQUENCE [LARGE SCALE GENOMIC DNA]</scope>
    <source>
        <tissue evidence="1">Root</tissue>
    </source>
</reference>
<protein>
    <recommendedName>
        <fullName evidence="2">Alpha/beta hydrolase</fullName>
    </recommendedName>
</protein>
<accession>A0A0B2QXK1</accession>
<evidence type="ECO:0008006" key="2">
    <source>
        <dbReference type="Google" id="ProtNLM"/>
    </source>
</evidence>
<dbReference type="Proteomes" id="UP000053555">
    <property type="component" value="Unassembled WGS sequence"/>
</dbReference>
<dbReference type="EMBL" id="KN655086">
    <property type="protein sequence ID" value="KHN24734.1"/>
    <property type="molecule type" value="Genomic_DNA"/>
</dbReference>
<dbReference type="PANTHER" id="PTHR42103:SF2">
    <property type="entry name" value="AB HYDROLASE-1 DOMAIN-CONTAINING PROTEIN"/>
    <property type="match status" value="1"/>
</dbReference>